<evidence type="ECO:0000313" key="3">
    <source>
        <dbReference type="Proteomes" id="UP000252707"/>
    </source>
</evidence>
<dbReference type="InterPro" id="IPR002125">
    <property type="entry name" value="CMP_dCMP_dom"/>
</dbReference>
<dbReference type="InterPro" id="IPR016193">
    <property type="entry name" value="Cytidine_deaminase-like"/>
</dbReference>
<feature type="domain" description="CMP/dCMP-type deaminase" evidence="1">
    <location>
        <begin position="26"/>
        <end position="164"/>
    </location>
</feature>
<dbReference type="Pfam" id="PF00383">
    <property type="entry name" value="dCMP_cyt_deam_1"/>
    <property type="match status" value="1"/>
</dbReference>
<dbReference type="CDD" id="cd01285">
    <property type="entry name" value="nucleoside_deaminase"/>
    <property type="match status" value="1"/>
</dbReference>
<evidence type="ECO:0000259" key="1">
    <source>
        <dbReference type="PROSITE" id="PS51747"/>
    </source>
</evidence>
<sequence>MEPSAFSFHLPAWVEQFLAEQGTHFPTPAQQMALVVALSERNVEEGTGGPFAAGVFELDGGRLVAPGINLVHREQCAVLHAEVVAVMLAQRRVGHYDLSAPGLAAHGLVTSTEPCTLCQGATLWSGVRSLTCGARDSDARAIGFDEGPKAADWAEALAGRGIRVTRDICREEAVAVLRRYRDEGGLIYNARREPAD</sequence>
<dbReference type="PROSITE" id="PS51747">
    <property type="entry name" value="CYT_DCMP_DEAMINASES_2"/>
    <property type="match status" value="1"/>
</dbReference>
<dbReference type="GO" id="GO:0003824">
    <property type="term" value="F:catalytic activity"/>
    <property type="evidence" value="ECO:0007669"/>
    <property type="project" value="InterPro"/>
</dbReference>
<keyword evidence="3" id="KW-1185">Reference proteome</keyword>
<dbReference type="Proteomes" id="UP000252707">
    <property type="component" value="Unassembled WGS sequence"/>
</dbReference>
<protein>
    <submittedName>
        <fullName evidence="2">tRNA(Arg) A34 adenosine deaminase TadA</fullName>
    </submittedName>
</protein>
<comment type="caution">
    <text evidence="2">The sequence shown here is derived from an EMBL/GenBank/DDBJ whole genome shotgun (WGS) entry which is preliminary data.</text>
</comment>
<dbReference type="SUPFAM" id="SSF53927">
    <property type="entry name" value="Cytidine deaminase-like"/>
    <property type="match status" value="1"/>
</dbReference>
<gene>
    <name evidence="2" type="ORF">DFQ59_102246</name>
</gene>
<proteinExistence type="predicted"/>
<dbReference type="Gene3D" id="3.40.140.10">
    <property type="entry name" value="Cytidine Deaminase, domain 2"/>
    <property type="match status" value="1"/>
</dbReference>
<dbReference type="OrthoDB" id="9802676at2"/>
<evidence type="ECO:0000313" key="2">
    <source>
        <dbReference type="EMBL" id="RCX31899.1"/>
    </source>
</evidence>
<dbReference type="EMBL" id="QPJY01000002">
    <property type="protein sequence ID" value="RCX31899.1"/>
    <property type="molecule type" value="Genomic_DNA"/>
</dbReference>
<organism evidence="2 3">
    <name type="scientific">Thioalbus denitrificans</name>
    <dbReference type="NCBI Taxonomy" id="547122"/>
    <lineage>
        <taxon>Bacteria</taxon>
        <taxon>Pseudomonadati</taxon>
        <taxon>Pseudomonadota</taxon>
        <taxon>Gammaproteobacteria</taxon>
        <taxon>Chromatiales</taxon>
        <taxon>Ectothiorhodospiraceae</taxon>
        <taxon>Thioalbus</taxon>
    </lineage>
</organism>
<reference evidence="2 3" key="1">
    <citation type="submission" date="2018-07" db="EMBL/GenBank/DDBJ databases">
        <title>Genomic Encyclopedia of Type Strains, Phase IV (KMG-IV): sequencing the most valuable type-strain genomes for metagenomic binning, comparative biology and taxonomic classification.</title>
        <authorList>
            <person name="Goeker M."/>
        </authorList>
    </citation>
    <scope>NUCLEOTIDE SEQUENCE [LARGE SCALE GENOMIC DNA]</scope>
    <source>
        <strain evidence="2 3">DSM 26407</strain>
    </source>
</reference>
<dbReference type="AlphaFoldDB" id="A0A369CDB7"/>
<dbReference type="RefSeq" id="WP_114278733.1">
    <property type="nucleotide sequence ID" value="NZ_QPJY01000002.1"/>
</dbReference>
<accession>A0A369CDB7</accession>
<name>A0A369CDB7_9GAMM</name>